<evidence type="ECO:0000313" key="3">
    <source>
        <dbReference type="EMBL" id="GLK78017.1"/>
    </source>
</evidence>
<dbReference type="AlphaFoldDB" id="A0A9W6JIV2"/>
<gene>
    <name evidence="3" type="ORF">GCM10008171_32710</name>
</gene>
<evidence type="ECO:0000256" key="1">
    <source>
        <dbReference type="SAM" id="MobiDB-lite"/>
    </source>
</evidence>
<feature type="compositionally biased region" description="Basic and acidic residues" evidence="1">
    <location>
        <begin position="69"/>
        <end position="83"/>
    </location>
</feature>
<dbReference type="Proteomes" id="UP001143364">
    <property type="component" value="Unassembled WGS sequence"/>
</dbReference>
<dbReference type="RefSeq" id="WP_271205837.1">
    <property type="nucleotide sequence ID" value="NZ_BSFK01000016.1"/>
</dbReference>
<sequence length="113" mass="12696">MSRREFSRKVRAAAFLRAGGCCESCRAKLKVGEGEVDHVLPDQLGGEPTLDNARVLCRACHRAKTAEDVRRIRKGDRQRDKHTGAWKPTSRPLPGSRASGVRKRMNGQVERWT</sequence>
<reference evidence="3" key="2">
    <citation type="submission" date="2023-01" db="EMBL/GenBank/DDBJ databases">
        <authorList>
            <person name="Sun Q."/>
            <person name="Evtushenko L."/>
        </authorList>
    </citation>
    <scope>NUCLEOTIDE SEQUENCE</scope>
    <source>
        <strain evidence="3">VKM B-2555</strain>
    </source>
</reference>
<dbReference type="GO" id="GO:0004519">
    <property type="term" value="F:endonuclease activity"/>
    <property type="evidence" value="ECO:0007669"/>
    <property type="project" value="InterPro"/>
</dbReference>
<evidence type="ECO:0000313" key="4">
    <source>
        <dbReference type="Proteomes" id="UP001143364"/>
    </source>
</evidence>
<dbReference type="InterPro" id="IPR003615">
    <property type="entry name" value="HNH_nuc"/>
</dbReference>
<protein>
    <recommendedName>
        <fullName evidence="2">HNH nuclease domain-containing protein</fullName>
    </recommendedName>
</protein>
<dbReference type="EMBL" id="BSFK01000016">
    <property type="protein sequence ID" value="GLK78017.1"/>
    <property type="molecule type" value="Genomic_DNA"/>
</dbReference>
<dbReference type="GO" id="GO:0003676">
    <property type="term" value="F:nucleic acid binding"/>
    <property type="evidence" value="ECO:0007669"/>
    <property type="project" value="InterPro"/>
</dbReference>
<dbReference type="InterPro" id="IPR002711">
    <property type="entry name" value="HNH"/>
</dbReference>
<dbReference type="GO" id="GO:0008270">
    <property type="term" value="F:zinc ion binding"/>
    <property type="evidence" value="ECO:0007669"/>
    <property type="project" value="InterPro"/>
</dbReference>
<keyword evidence="4" id="KW-1185">Reference proteome</keyword>
<dbReference type="SMART" id="SM00507">
    <property type="entry name" value="HNHc"/>
    <property type="match status" value="1"/>
</dbReference>
<feature type="domain" description="HNH nuclease" evidence="2">
    <location>
        <begin position="9"/>
        <end position="62"/>
    </location>
</feature>
<comment type="caution">
    <text evidence="3">The sequence shown here is derived from an EMBL/GenBank/DDBJ whole genome shotgun (WGS) entry which is preliminary data.</text>
</comment>
<feature type="region of interest" description="Disordered" evidence="1">
    <location>
        <begin position="69"/>
        <end position="113"/>
    </location>
</feature>
<dbReference type="Pfam" id="PF01844">
    <property type="entry name" value="HNH"/>
    <property type="match status" value="1"/>
</dbReference>
<name>A0A9W6JIV2_9HYPH</name>
<organism evidence="3 4">
    <name type="scientific">Methylopila jiangsuensis</name>
    <dbReference type="NCBI Taxonomy" id="586230"/>
    <lineage>
        <taxon>Bacteria</taxon>
        <taxon>Pseudomonadati</taxon>
        <taxon>Pseudomonadota</taxon>
        <taxon>Alphaproteobacteria</taxon>
        <taxon>Hyphomicrobiales</taxon>
        <taxon>Methylopilaceae</taxon>
        <taxon>Methylopila</taxon>
    </lineage>
</organism>
<reference evidence="3" key="1">
    <citation type="journal article" date="2014" name="Int. J. Syst. Evol. Microbiol.">
        <title>Complete genome sequence of Corynebacterium casei LMG S-19264T (=DSM 44701T), isolated from a smear-ripened cheese.</title>
        <authorList>
            <consortium name="US DOE Joint Genome Institute (JGI-PGF)"/>
            <person name="Walter F."/>
            <person name="Albersmeier A."/>
            <person name="Kalinowski J."/>
            <person name="Ruckert C."/>
        </authorList>
    </citation>
    <scope>NUCLEOTIDE SEQUENCE</scope>
    <source>
        <strain evidence="3">VKM B-2555</strain>
    </source>
</reference>
<dbReference type="Gene3D" id="1.10.30.50">
    <property type="match status" value="1"/>
</dbReference>
<proteinExistence type="predicted"/>
<dbReference type="CDD" id="cd00085">
    <property type="entry name" value="HNHc"/>
    <property type="match status" value="1"/>
</dbReference>
<accession>A0A9W6JIV2</accession>
<evidence type="ECO:0000259" key="2">
    <source>
        <dbReference type="SMART" id="SM00507"/>
    </source>
</evidence>